<gene>
    <name evidence="1" type="ORF">IX83_04955</name>
</gene>
<evidence type="ECO:0000313" key="1">
    <source>
        <dbReference type="EMBL" id="AIL32741.1"/>
    </source>
</evidence>
<dbReference type="Proteomes" id="UP000028945">
    <property type="component" value="Chromosome"/>
</dbReference>
<reference evidence="1 2" key="1">
    <citation type="journal article" date="2014" name="BMC Genomics">
        <title>A genomic perspective on a new bacterial genus and species from the Alcaligenaceae family, Basilea psittacipulmonis.</title>
        <authorList>
            <person name="Whiteson K.L."/>
            <person name="Hernandez D."/>
            <person name="Lazarevic V."/>
            <person name="Gaia N."/>
            <person name="Farinelli L."/>
            <person name="Francois P."/>
            <person name="Pilo P."/>
            <person name="Frey J."/>
            <person name="Schrenzel J."/>
        </authorList>
    </citation>
    <scope>NUCLEOTIDE SEQUENCE [LARGE SCALE GENOMIC DNA]</scope>
    <source>
        <strain evidence="1 2">DSM 24701</strain>
    </source>
</reference>
<dbReference type="OrthoDB" id="1676087at2"/>
<evidence type="ECO:0000313" key="2">
    <source>
        <dbReference type="Proteomes" id="UP000028945"/>
    </source>
</evidence>
<sequence length="108" mass="12615">MSKKLPKHNGLAQDRALISLEKKLGVLLKDKTLDSLNNTQRAALVYKLRHAYRLTLLFKVVGIKPSTYYYQLGVIKRGDKYETIKKEILNSRNSIPYFSIKKIFCYEY</sequence>
<name>A0A077DF54_9BURK</name>
<protein>
    <submittedName>
        <fullName evidence="1">Uncharacterized protein</fullName>
    </submittedName>
</protein>
<dbReference type="EMBL" id="CP009238">
    <property type="protein sequence ID" value="AIL32741.1"/>
    <property type="molecule type" value="Genomic_DNA"/>
</dbReference>
<dbReference type="RefSeq" id="WP_038499788.1">
    <property type="nucleotide sequence ID" value="NZ_CP009238.1"/>
</dbReference>
<dbReference type="KEGG" id="bpsi:IX83_04955"/>
<keyword evidence="2" id="KW-1185">Reference proteome</keyword>
<organism evidence="1 2">
    <name type="scientific">Basilea psittacipulmonis DSM 24701</name>
    <dbReference type="NCBI Taxonomy" id="1072685"/>
    <lineage>
        <taxon>Bacteria</taxon>
        <taxon>Pseudomonadati</taxon>
        <taxon>Pseudomonadota</taxon>
        <taxon>Betaproteobacteria</taxon>
        <taxon>Burkholderiales</taxon>
        <taxon>Alcaligenaceae</taxon>
        <taxon>Basilea</taxon>
    </lineage>
</organism>
<dbReference type="AlphaFoldDB" id="A0A077DF54"/>
<proteinExistence type="predicted"/>
<dbReference type="HOGENOM" id="CLU_2191838_0_0_4"/>
<accession>A0A077DF54</accession>